<dbReference type="SMART" id="SM00696">
    <property type="entry name" value="DM9"/>
    <property type="match status" value="2"/>
</dbReference>
<evidence type="ECO:0008006" key="3">
    <source>
        <dbReference type="Google" id="ProtNLM"/>
    </source>
</evidence>
<reference evidence="2" key="2">
    <citation type="submission" date="2023-11" db="UniProtKB">
        <authorList>
            <consortium name="WormBaseParasite"/>
        </authorList>
    </citation>
    <scope>IDENTIFICATION</scope>
</reference>
<accession>A0AA85JUR5</accession>
<organism evidence="1 2">
    <name type="scientific">Trichobilharzia regenti</name>
    <name type="common">Nasal bird schistosome</name>
    <dbReference type="NCBI Taxonomy" id="157069"/>
    <lineage>
        <taxon>Eukaryota</taxon>
        <taxon>Metazoa</taxon>
        <taxon>Spiralia</taxon>
        <taxon>Lophotrochozoa</taxon>
        <taxon>Platyhelminthes</taxon>
        <taxon>Trematoda</taxon>
        <taxon>Digenea</taxon>
        <taxon>Strigeidida</taxon>
        <taxon>Schistosomatoidea</taxon>
        <taxon>Schistosomatidae</taxon>
        <taxon>Trichobilharzia</taxon>
    </lineage>
</organism>
<reference evidence="1" key="1">
    <citation type="submission" date="2022-06" db="EMBL/GenBank/DDBJ databases">
        <authorList>
            <person name="Berger JAMES D."/>
            <person name="Berger JAMES D."/>
        </authorList>
    </citation>
    <scope>NUCLEOTIDE SEQUENCE [LARGE SCALE GENOMIC DNA]</scope>
</reference>
<dbReference type="Pfam" id="PF11901">
    <property type="entry name" value="DM9"/>
    <property type="match status" value="1"/>
</dbReference>
<evidence type="ECO:0000313" key="1">
    <source>
        <dbReference type="Proteomes" id="UP000050795"/>
    </source>
</evidence>
<dbReference type="PANTHER" id="PTHR31649">
    <property type="entry name" value="AGAP009604-PA"/>
    <property type="match status" value="1"/>
</dbReference>
<dbReference type="PANTHER" id="PTHR31649:SF1">
    <property type="entry name" value="FARNESOIC ACID O-METHYL TRANSFERASE DOMAIN-CONTAINING PROTEIN"/>
    <property type="match status" value="1"/>
</dbReference>
<proteinExistence type="predicted"/>
<protein>
    <recommendedName>
        <fullName evidence="3">DUF3421 domain-containing protein</fullName>
    </recommendedName>
</protein>
<dbReference type="WBParaSite" id="TREG1_37770.1">
    <property type="protein sequence ID" value="TREG1_37770.1"/>
    <property type="gene ID" value="TREG1_37770"/>
</dbReference>
<dbReference type="Proteomes" id="UP000050795">
    <property type="component" value="Unassembled WGS sequence"/>
</dbReference>
<evidence type="ECO:0000313" key="2">
    <source>
        <dbReference type="WBParaSite" id="TREG1_37770.1"/>
    </source>
</evidence>
<dbReference type="AlphaFoldDB" id="A0AA85JUR5"/>
<sequence length="173" mass="18945">MLCISQIKFIVYKQLEKTMAKVGKGIQLPLSWIPGSSGCYPHNAVNVEDVYVIRSKHGGELLPGKLIPAHGRCYCPYDGKELQSNDYEVLCDSSVPGTVKGYGWEEASGGHIPKNAIVAGISKDGSPLYVVKGYVGGELCIGKLHDGHPCAYLPWGGKENRVDEYDVLVWRKH</sequence>
<dbReference type="InterPro" id="IPR006616">
    <property type="entry name" value="DM9_repeat"/>
</dbReference>
<keyword evidence="1" id="KW-1185">Reference proteome</keyword>
<name>A0AA85JUR5_TRIRE</name>